<accession>A0A7X6B122</accession>
<sequence>MDENNLRPTDRSSPGSTADGSASGLVTTTGEFSPLPGRRLVFIVVSLSLLVFALDQAAVATALKTLGADLGVSLAWAGWTITVYAVGQILALPLGGRLSDQFGGRRVVLVAIGAFTVMSLACGLAQNIGQLLACRLVEGLACGALVPATNGIIAHQFGRDRDRALALLTSVFPVGAIVGPLLGGLFITLGSWKVIFLANLPAGATLFVAALAVVPAPPLRTFRHVDVMGILLLTATLLAGMAAIAQLGSLSTSAARPVMAAVPATATVVAGCAFFRRSRRHPEPVVPIRLLTGRGMGPMNLVNTVIGCCALGFSTLVPVYAQTRYALVPLAAGLLLTARAVCVVATSGLAIGLLRRTGYKPLLLGGMSATVLGLVLTAVHPPAGISPTAWLVVATVVMGVGMGLSAPSSSNACMHLVPDDVPAVAGLRLLFRQIGGITTISVVTAVCSTGSNPGVATAIAFGVLAALMSVAILVTARLPNHRGQW</sequence>
<dbReference type="InterPro" id="IPR011701">
    <property type="entry name" value="MFS"/>
</dbReference>
<gene>
    <name evidence="11" type="ORF">SMALB_7534</name>
</gene>
<comment type="subcellular location">
    <subcellularLocation>
        <location evidence="1">Cell membrane</location>
        <topology evidence="1">Multi-pass membrane protein</topology>
    </subcellularLocation>
</comment>
<dbReference type="InterPro" id="IPR036259">
    <property type="entry name" value="MFS_trans_sf"/>
</dbReference>
<feature type="domain" description="Major facilitator superfamily (MFS) profile" evidence="10">
    <location>
        <begin position="41"/>
        <end position="483"/>
    </location>
</feature>
<reference evidence="11 12" key="1">
    <citation type="submission" date="2020-02" db="EMBL/GenBank/DDBJ databases">
        <title>Streptomyces malaysiensis DSM14702 (JHCC583434, PFL_A843) Genome sequencing and assembly.</title>
        <authorList>
            <person name="Samborskyy M."/>
        </authorList>
    </citation>
    <scope>NUCLEOTIDE SEQUENCE [LARGE SCALE GENOMIC DNA]</scope>
    <source>
        <strain evidence="11 12">DSM 14702</strain>
    </source>
</reference>
<dbReference type="GO" id="GO:0005886">
    <property type="term" value="C:plasma membrane"/>
    <property type="evidence" value="ECO:0007669"/>
    <property type="project" value="UniProtKB-SubCell"/>
</dbReference>
<feature type="transmembrane region" description="Helical" evidence="9">
    <location>
        <begin position="194"/>
        <end position="215"/>
    </location>
</feature>
<feature type="transmembrane region" description="Helical" evidence="9">
    <location>
        <begin position="389"/>
        <end position="408"/>
    </location>
</feature>
<dbReference type="GO" id="GO:0022857">
    <property type="term" value="F:transmembrane transporter activity"/>
    <property type="evidence" value="ECO:0007669"/>
    <property type="project" value="InterPro"/>
</dbReference>
<evidence type="ECO:0000256" key="9">
    <source>
        <dbReference type="SAM" id="Phobius"/>
    </source>
</evidence>
<evidence type="ECO:0000256" key="1">
    <source>
        <dbReference type="ARBA" id="ARBA00004651"/>
    </source>
</evidence>
<keyword evidence="3" id="KW-1003">Cell membrane</keyword>
<feature type="transmembrane region" description="Helical" evidence="9">
    <location>
        <begin position="327"/>
        <end position="354"/>
    </location>
</feature>
<dbReference type="GO" id="GO:0046677">
    <property type="term" value="P:response to antibiotic"/>
    <property type="evidence" value="ECO:0007669"/>
    <property type="project" value="UniProtKB-KW"/>
</dbReference>
<dbReference type="Gene3D" id="1.20.1720.10">
    <property type="entry name" value="Multidrug resistance protein D"/>
    <property type="match status" value="1"/>
</dbReference>
<organism evidence="11 12">
    <name type="scientific">Streptomyces malaysiensis</name>
    <dbReference type="NCBI Taxonomy" id="92644"/>
    <lineage>
        <taxon>Bacteria</taxon>
        <taxon>Bacillati</taxon>
        <taxon>Actinomycetota</taxon>
        <taxon>Actinomycetes</taxon>
        <taxon>Kitasatosporales</taxon>
        <taxon>Streptomycetaceae</taxon>
        <taxon>Streptomyces</taxon>
        <taxon>Streptomyces violaceusniger group</taxon>
    </lineage>
</organism>
<feature type="transmembrane region" description="Helical" evidence="9">
    <location>
        <begin position="40"/>
        <end position="63"/>
    </location>
</feature>
<dbReference type="CDD" id="cd17321">
    <property type="entry name" value="MFS_MMR_MDR_like"/>
    <property type="match status" value="1"/>
</dbReference>
<feature type="compositionally biased region" description="Basic and acidic residues" evidence="8">
    <location>
        <begin position="1"/>
        <end position="10"/>
    </location>
</feature>
<dbReference type="RefSeq" id="WP_167504640.1">
    <property type="nucleotide sequence ID" value="NZ_JAALLH010000002.1"/>
</dbReference>
<evidence type="ECO:0000259" key="10">
    <source>
        <dbReference type="PROSITE" id="PS50850"/>
    </source>
</evidence>
<keyword evidence="7" id="KW-0046">Antibiotic resistance</keyword>
<evidence type="ECO:0000313" key="11">
    <source>
        <dbReference type="EMBL" id="NIY69410.1"/>
    </source>
</evidence>
<feature type="transmembrane region" description="Helical" evidence="9">
    <location>
        <begin position="165"/>
        <end position="188"/>
    </location>
</feature>
<dbReference type="PANTHER" id="PTHR42718:SF46">
    <property type="entry name" value="BLR6921 PROTEIN"/>
    <property type="match status" value="1"/>
</dbReference>
<evidence type="ECO:0000256" key="5">
    <source>
        <dbReference type="ARBA" id="ARBA00022989"/>
    </source>
</evidence>
<feature type="transmembrane region" description="Helical" evidence="9">
    <location>
        <begin position="457"/>
        <end position="476"/>
    </location>
</feature>
<dbReference type="EMBL" id="JAALLH010000002">
    <property type="protein sequence ID" value="NIY69410.1"/>
    <property type="molecule type" value="Genomic_DNA"/>
</dbReference>
<evidence type="ECO:0000256" key="8">
    <source>
        <dbReference type="SAM" id="MobiDB-lite"/>
    </source>
</evidence>
<keyword evidence="5 9" id="KW-1133">Transmembrane helix</keyword>
<feature type="transmembrane region" description="Helical" evidence="9">
    <location>
        <begin position="75"/>
        <end position="95"/>
    </location>
</feature>
<evidence type="ECO:0000256" key="6">
    <source>
        <dbReference type="ARBA" id="ARBA00023136"/>
    </source>
</evidence>
<feature type="transmembrane region" description="Helical" evidence="9">
    <location>
        <begin position="254"/>
        <end position="275"/>
    </location>
</feature>
<comment type="caution">
    <text evidence="11">The sequence shown here is derived from an EMBL/GenBank/DDBJ whole genome shotgun (WGS) entry which is preliminary data.</text>
</comment>
<evidence type="ECO:0000313" key="12">
    <source>
        <dbReference type="Proteomes" id="UP000536624"/>
    </source>
</evidence>
<dbReference type="SUPFAM" id="SSF103473">
    <property type="entry name" value="MFS general substrate transporter"/>
    <property type="match status" value="1"/>
</dbReference>
<feature type="transmembrane region" description="Helical" evidence="9">
    <location>
        <begin position="107"/>
        <end position="126"/>
    </location>
</feature>
<evidence type="ECO:0000256" key="4">
    <source>
        <dbReference type="ARBA" id="ARBA00022692"/>
    </source>
</evidence>
<feature type="transmembrane region" description="Helical" evidence="9">
    <location>
        <begin position="227"/>
        <end position="248"/>
    </location>
</feature>
<protein>
    <submittedName>
        <fullName evidence="11">Major facilitator superfamily protein</fullName>
    </submittedName>
</protein>
<feature type="transmembrane region" description="Helical" evidence="9">
    <location>
        <begin position="429"/>
        <end position="451"/>
    </location>
</feature>
<name>A0A7X6B122_STRMQ</name>
<evidence type="ECO:0000256" key="3">
    <source>
        <dbReference type="ARBA" id="ARBA00022475"/>
    </source>
</evidence>
<keyword evidence="4 9" id="KW-0812">Transmembrane</keyword>
<dbReference type="PANTHER" id="PTHR42718">
    <property type="entry name" value="MAJOR FACILITATOR SUPERFAMILY MULTIDRUG TRANSPORTER MFSC"/>
    <property type="match status" value="1"/>
</dbReference>
<evidence type="ECO:0000256" key="2">
    <source>
        <dbReference type="ARBA" id="ARBA00022448"/>
    </source>
</evidence>
<dbReference type="Proteomes" id="UP000536624">
    <property type="component" value="Unassembled WGS sequence"/>
</dbReference>
<proteinExistence type="predicted"/>
<dbReference type="InterPro" id="IPR020846">
    <property type="entry name" value="MFS_dom"/>
</dbReference>
<keyword evidence="6 9" id="KW-0472">Membrane</keyword>
<dbReference type="Pfam" id="PF07690">
    <property type="entry name" value="MFS_1"/>
    <property type="match status" value="1"/>
</dbReference>
<feature type="region of interest" description="Disordered" evidence="8">
    <location>
        <begin position="1"/>
        <end position="25"/>
    </location>
</feature>
<evidence type="ECO:0000256" key="7">
    <source>
        <dbReference type="ARBA" id="ARBA00023251"/>
    </source>
</evidence>
<feature type="compositionally biased region" description="Polar residues" evidence="8">
    <location>
        <begin position="11"/>
        <end position="25"/>
    </location>
</feature>
<keyword evidence="2" id="KW-0813">Transport</keyword>
<feature type="transmembrane region" description="Helical" evidence="9">
    <location>
        <begin position="361"/>
        <end position="383"/>
    </location>
</feature>
<dbReference type="Gene3D" id="1.20.1250.20">
    <property type="entry name" value="MFS general substrate transporter like domains"/>
    <property type="match status" value="1"/>
</dbReference>
<dbReference type="PROSITE" id="PS50850">
    <property type="entry name" value="MFS"/>
    <property type="match status" value="1"/>
</dbReference>
<dbReference type="AlphaFoldDB" id="A0A7X6B122"/>
<feature type="transmembrane region" description="Helical" evidence="9">
    <location>
        <begin position="301"/>
        <end position="321"/>
    </location>
</feature>